<comment type="caution">
    <text evidence="3">The sequence shown here is derived from an EMBL/GenBank/DDBJ whole genome shotgun (WGS) entry which is preliminary data.</text>
</comment>
<accession>A0A6D2KU48</accession>
<feature type="compositionally biased region" description="Pro residues" evidence="1">
    <location>
        <begin position="34"/>
        <end position="46"/>
    </location>
</feature>
<dbReference type="AlphaFoldDB" id="A0A6D2KU48"/>
<keyword evidence="2" id="KW-1133">Transmembrane helix</keyword>
<evidence type="ECO:0000313" key="4">
    <source>
        <dbReference type="Proteomes" id="UP000467841"/>
    </source>
</evidence>
<dbReference type="Proteomes" id="UP000467841">
    <property type="component" value="Unassembled WGS sequence"/>
</dbReference>
<evidence type="ECO:0000256" key="1">
    <source>
        <dbReference type="SAM" id="MobiDB-lite"/>
    </source>
</evidence>
<name>A0A6D2KU48_9BRAS</name>
<evidence type="ECO:0000313" key="3">
    <source>
        <dbReference type="EMBL" id="CAA7055658.1"/>
    </source>
</evidence>
<dbReference type="EMBL" id="CACVBM020001607">
    <property type="protein sequence ID" value="CAA7055658.1"/>
    <property type="molecule type" value="Genomic_DNA"/>
</dbReference>
<feature type="transmembrane region" description="Helical" evidence="2">
    <location>
        <begin position="195"/>
        <end position="217"/>
    </location>
</feature>
<sequence length="320" mass="34360">MASSFASSTTSPPLPPPEPPDLAAVSARLSSDPPLKPPDPPDPPDPVASSSVLYLPSDIAAIPPPQMRFQDLDPGDSLLDPTSAFSVGMASLRRQVVKPSHRLTTPLDLWMFPEASVTAPLSDGGSSAVTLTTFHLLLSQVYYSLSPAFPSVVCSRILEESLALVLCMPSVLPPDLKTSVSRIPNLLPIGGSFNAFVRFITAVCRVVSVMMMGYTSCSFSMWQIRKNCLDCIPPVNLDLDFHSPHRSVKELILLPSTSLVLSVIVAGSIVLKVVLVRAVNKRLFVSQSSVDIVDGLTFSSLEVFILLVVFLIKTTYGSLV</sequence>
<feature type="compositionally biased region" description="Low complexity" evidence="1">
    <location>
        <begin position="1"/>
        <end position="11"/>
    </location>
</feature>
<reference evidence="3" key="1">
    <citation type="submission" date="2020-01" db="EMBL/GenBank/DDBJ databases">
        <authorList>
            <person name="Mishra B."/>
        </authorList>
    </citation>
    <scope>NUCLEOTIDE SEQUENCE [LARGE SCALE GENOMIC DNA]</scope>
</reference>
<feature type="transmembrane region" description="Helical" evidence="2">
    <location>
        <begin position="251"/>
        <end position="275"/>
    </location>
</feature>
<keyword evidence="4" id="KW-1185">Reference proteome</keyword>
<proteinExistence type="predicted"/>
<organism evidence="3 4">
    <name type="scientific">Microthlaspi erraticum</name>
    <dbReference type="NCBI Taxonomy" id="1685480"/>
    <lineage>
        <taxon>Eukaryota</taxon>
        <taxon>Viridiplantae</taxon>
        <taxon>Streptophyta</taxon>
        <taxon>Embryophyta</taxon>
        <taxon>Tracheophyta</taxon>
        <taxon>Spermatophyta</taxon>
        <taxon>Magnoliopsida</taxon>
        <taxon>eudicotyledons</taxon>
        <taxon>Gunneridae</taxon>
        <taxon>Pentapetalae</taxon>
        <taxon>rosids</taxon>
        <taxon>malvids</taxon>
        <taxon>Brassicales</taxon>
        <taxon>Brassicaceae</taxon>
        <taxon>Coluteocarpeae</taxon>
        <taxon>Microthlaspi</taxon>
    </lineage>
</organism>
<protein>
    <submittedName>
        <fullName evidence="3">Uncharacterized protein</fullName>
    </submittedName>
</protein>
<keyword evidence="2" id="KW-0472">Membrane</keyword>
<dbReference type="OrthoDB" id="1107996at2759"/>
<keyword evidence="2" id="KW-0812">Transmembrane</keyword>
<evidence type="ECO:0000256" key="2">
    <source>
        <dbReference type="SAM" id="Phobius"/>
    </source>
</evidence>
<feature type="region of interest" description="Disordered" evidence="1">
    <location>
        <begin position="1"/>
        <end position="50"/>
    </location>
</feature>
<gene>
    <name evidence="3" type="ORF">MERR_LOCUS42894</name>
</gene>
<feature type="transmembrane region" description="Helical" evidence="2">
    <location>
        <begin position="295"/>
        <end position="312"/>
    </location>
</feature>